<organism evidence="2 3">
    <name type="scientific">Austropuccinia psidii MF-1</name>
    <dbReference type="NCBI Taxonomy" id="1389203"/>
    <lineage>
        <taxon>Eukaryota</taxon>
        <taxon>Fungi</taxon>
        <taxon>Dikarya</taxon>
        <taxon>Basidiomycota</taxon>
        <taxon>Pucciniomycotina</taxon>
        <taxon>Pucciniomycetes</taxon>
        <taxon>Pucciniales</taxon>
        <taxon>Sphaerophragmiaceae</taxon>
        <taxon>Austropuccinia</taxon>
    </lineage>
</organism>
<evidence type="ECO:0000256" key="1">
    <source>
        <dbReference type="SAM" id="MobiDB-lite"/>
    </source>
</evidence>
<feature type="non-terminal residue" evidence="2">
    <location>
        <position position="58"/>
    </location>
</feature>
<comment type="caution">
    <text evidence="2">The sequence shown here is derived from an EMBL/GenBank/DDBJ whole genome shotgun (WGS) entry which is preliminary data.</text>
</comment>
<name>A0A9Q3PZU9_9BASI</name>
<evidence type="ECO:0000313" key="2">
    <source>
        <dbReference type="EMBL" id="MBW0580218.1"/>
    </source>
</evidence>
<feature type="region of interest" description="Disordered" evidence="1">
    <location>
        <begin position="27"/>
        <end position="58"/>
    </location>
</feature>
<dbReference type="Proteomes" id="UP000765509">
    <property type="component" value="Unassembled WGS sequence"/>
</dbReference>
<protein>
    <submittedName>
        <fullName evidence="2">Uncharacterized protein</fullName>
    </submittedName>
</protein>
<evidence type="ECO:0000313" key="3">
    <source>
        <dbReference type="Proteomes" id="UP000765509"/>
    </source>
</evidence>
<dbReference type="AlphaFoldDB" id="A0A9Q3PZU9"/>
<dbReference type="EMBL" id="AVOT02107002">
    <property type="protein sequence ID" value="MBW0580218.1"/>
    <property type="molecule type" value="Genomic_DNA"/>
</dbReference>
<feature type="compositionally biased region" description="Polar residues" evidence="1">
    <location>
        <begin position="27"/>
        <end position="40"/>
    </location>
</feature>
<accession>A0A9Q3PZU9</accession>
<proteinExistence type="predicted"/>
<gene>
    <name evidence="2" type="ORF">O181_119933</name>
</gene>
<reference evidence="2" key="1">
    <citation type="submission" date="2021-03" db="EMBL/GenBank/DDBJ databases">
        <title>Draft genome sequence of rust myrtle Austropuccinia psidii MF-1, a brazilian biotype.</title>
        <authorList>
            <person name="Quecine M.C."/>
            <person name="Pachon D.M.R."/>
            <person name="Bonatelli M.L."/>
            <person name="Correr F.H."/>
            <person name="Franceschini L.M."/>
            <person name="Leite T.F."/>
            <person name="Margarido G.R.A."/>
            <person name="Almeida C.A."/>
            <person name="Ferrarezi J.A."/>
            <person name="Labate C.A."/>
        </authorList>
    </citation>
    <scope>NUCLEOTIDE SEQUENCE</scope>
    <source>
        <strain evidence="2">MF-1</strain>
    </source>
</reference>
<sequence>MRPKGAKGADHQPPNHKWAHLSHFLPQISTNPKWPKTTSGPPVGHYSAHGLWQSPEAT</sequence>
<keyword evidence="3" id="KW-1185">Reference proteome</keyword>